<proteinExistence type="predicted"/>
<sequence>MYESKNFTFIALRIFAIYLLIQSVMDLSHIVNYYLLPMYFEDLQEVVTNNVINTLLFLAPVLVMLLMSITVWVYADKLSRFIIPKYKETPNKEDSKQNQFSLTAHQFQLAAISVVGLVIIVHTLPTFFSLVQSWLNIKEVGVGFDTTKMKRELLFSSLEKLLQLVLGFVLFYGSKGLVGLLNRIREF</sequence>
<dbReference type="RefSeq" id="WP_327608333.1">
    <property type="nucleotide sequence ID" value="NZ_JARZFX010000008.1"/>
</dbReference>
<accession>A0ABU6KIS2</accession>
<feature type="transmembrane region" description="Helical" evidence="1">
    <location>
        <begin position="109"/>
        <end position="131"/>
    </location>
</feature>
<feature type="transmembrane region" description="Helical" evidence="1">
    <location>
        <begin position="161"/>
        <end position="181"/>
    </location>
</feature>
<gene>
    <name evidence="2" type="ORF">QGM71_14885</name>
</gene>
<organism evidence="2 3">
    <name type="scientific">Virgibacillus tibetensis</name>
    <dbReference type="NCBI Taxonomy" id="3042313"/>
    <lineage>
        <taxon>Bacteria</taxon>
        <taxon>Bacillati</taxon>
        <taxon>Bacillota</taxon>
        <taxon>Bacilli</taxon>
        <taxon>Bacillales</taxon>
        <taxon>Bacillaceae</taxon>
        <taxon>Virgibacillus</taxon>
    </lineage>
</organism>
<feature type="transmembrane region" description="Helical" evidence="1">
    <location>
        <begin position="12"/>
        <end position="35"/>
    </location>
</feature>
<evidence type="ECO:0000256" key="1">
    <source>
        <dbReference type="SAM" id="Phobius"/>
    </source>
</evidence>
<protein>
    <submittedName>
        <fullName evidence="2">Uncharacterized protein</fullName>
    </submittedName>
</protein>
<dbReference type="Proteomes" id="UP001335737">
    <property type="component" value="Unassembled WGS sequence"/>
</dbReference>
<feature type="transmembrane region" description="Helical" evidence="1">
    <location>
        <begin position="55"/>
        <end position="75"/>
    </location>
</feature>
<comment type="caution">
    <text evidence="2">The sequence shown here is derived from an EMBL/GenBank/DDBJ whole genome shotgun (WGS) entry which is preliminary data.</text>
</comment>
<evidence type="ECO:0000313" key="2">
    <source>
        <dbReference type="EMBL" id="MEC5424770.1"/>
    </source>
</evidence>
<keyword evidence="3" id="KW-1185">Reference proteome</keyword>
<dbReference type="EMBL" id="JARZFX010000008">
    <property type="protein sequence ID" value="MEC5424770.1"/>
    <property type="molecule type" value="Genomic_DNA"/>
</dbReference>
<name>A0ABU6KIS2_9BACI</name>
<keyword evidence="1" id="KW-0472">Membrane</keyword>
<evidence type="ECO:0000313" key="3">
    <source>
        <dbReference type="Proteomes" id="UP001335737"/>
    </source>
</evidence>
<reference evidence="2 3" key="1">
    <citation type="journal article" date="2024" name="Int. J. Syst. Evol. Microbiol.">
        <title>Virgibacillus tibetensis sp. nov., isolated from salt lake on the Tibetan Plateau of China.</title>
        <authorList>
            <person name="Phurbu D."/>
            <person name="Liu Z.-X."/>
            <person name="Wang R."/>
            <person name="Zheng Y.-Y."/>
            <person name="Liu H.-C."/>
            <person name="Zhou Y.-G."/>
            <person name="Yu Y.-J."/>
            <person name="Li A.-H."/>
        </authorList>
    </citation>
    <scope>NUCLEOTIDE SEQUENCE [LARGE SCALE GENOMIC DNA]</scope>
    <source>
        <strain evidence="2 3">C22-A2</strain>
    </source>
</reference>
<keyword evidence="1" id="KW-1133">Transmembrane helix</keyword>
<keyword evidence="1" id="KW-0812">Transmembrane</keyword>